<keyword evidence="5" id="KW-0375">Hydrogen ion transport</keyword>
<evidence type="ECO:0000256" key="6">
    <source>
        <dbReference type="ARBA" id="ARBA00023065"/>
    </source>
</evidence>
<feature type="compositionally biased region" description="Low complexity" evidence="10">
    <location>
        <begin position="36"/>
        <end position="51"/>
    </location>
</feature>
<dbReference type="InterPro" id="IPR006808">
    <property type="entry name" value="ATP_synth_F0_gsu_mt"/>
</dbReference>
<keyword evidence="7" id="KW-0496">Mitochondrion</keyword>
<sequence length="207" mass="21971">MSLAASRAVLRQSTFTVRRAGIRNASSTAEATNTVKDAASKAQSKASEGLSKVQSSASSAASSAGSAVNNASQQATGRVGRMVNFVQGIIPRATYYGKVGIELGRLIAQQRNMQPPSVQTMQNYIQPALNALRNPSTIFNRVASVASEANSAAQQPANVLAQIRNIPSAQWYSMGVIAAEVIGFFSVGEIIGRFKLVGYRSKKDEHH</sequence>
<keyword evidence="12" id="KW-1185">Reference proteome</keyword>
<name>R0KUC9_EXST2</name>
<evidence type="ECO:0000313" key="12">
    <source>
        <dbReference type="Proteomes" id="UP000016935"/>
    </source>
</evidence>
<evidence type="ECO:0000256" key="1">
    <source>
        <dbReference type="ARBA" id="ARBA00004325"/>
    </source>
</evidence>
<evidence type="ECO:0000256" key="10">
    <source>
        <dbReference type="SAM" id="MobiDB-lite"/>
    </source>
</evidence>
<evidence type="ECO:0000313" key="11">
    <source>
        <dbReference type="EMBL" id="EOA91407.1"/>
    </source>
</evidence>
<evidence type="ECO:0000256" key="8">
    <source>
        <dbReference type="ARBA" id="ARBA00023136"/>
    </source>
</evidence>
<comment type="similarity">
    <text evidence="2">Belongs to the ATPase g subunit family.</text>
</comment>
<dbReference type="RefSeq" id="XP_008020637.1">
    <property type="nucleotide sequence ID" value="XM_008022446.1"/>
</dbReference>
<dbReference type="EMBL" id="KB908481">
    <property type="protein sequence ID" value="EOA91407.1"/>
    <property type="molecule type" value="Genomic_DNA"/>
</dbReference>
<gene>
    <name evidence="11" type="ORF">SETTUDRAFT_162121</name>
</gene>
<dbReference type="STRING" id="671987.R0KUC9"/>
<keyword evidence="3" id="KW-0813">Transport</keyword>
<dbReference type="GeneID" id="19398283"/>
<feature type="region of interest" description="Disordered" evidence="10">
    <location>
        <begin position="26"/>
        <end position="51"/>
    </location>
</feature>
<dbReference type="eggNOG" id="KOG4103">
    <property type="taxonomic scope" value="Eukaryota"/>
</dbReference>
<proteinExistence type="inferred from homology"/>
<dbReference type="GO" id="GO:0015078">
    <property type="term" value="F:proton transmembrane transporter activity"/>
    <property type="evidence" value="ECO:0007669"/>
    <property type="project" value="InterPro"/>
</dbReference>
<keyword evidence="6" id="KW-0406">Ion transport</keyword>
<reference evidence="11 12" key="1">
    <citation type="journal article" date="2012" name="PLoS Pathog.">
        <title>Diverse lifestyles and strategies of plant pathogenesis encoded in the genomes of eighteen Dothideomycetes fungi.</title>
        <authorList>
            <person name="Ohm R.A."/>
            <person name="Feau N."/>
            <person name="Henrissat B."/>
            <person name="Schoch C.L."/>
            <person name="Horwitz B.A."/>
            <person name="Barry K.W."/>
            <person name="Condon B.J."/>
            <person name="Copeland A.C."/>
            <person name="Dhillon B."/>
            <person name="Glaser F."/>
            <person name="Hesse C.N."/>
            <person name="Kosti I."/>
            <person name="LaButti K."/>
            <person name="Lindquist E.A."/>
            <person name="Lucas S."/>
            <person name="Salamov A.A."/>
            <person name="Bradshaw R.E."/>
            <person name="Ciuffetti L."/>
            <person name="Hamelin R.C."/>
            <person name="Kema G.H.J."/>
            <person name="Lawrence C."/>
            <person name="Scott J.A."/>
            <person name="Spatafora J.W."/>
            <person name="Turgeon B.G."/>
            <person name="de Wit P.J.G.M."/>
            <person name="Zhong S."/>
            <person name="Goodwin S.B."/>
            <person name="Grigoriev I.V."/>
        </authorList>
    </citation>
    <scope>NUCLEOTIDE SEQUENCE [LARGE SCALE GENOMIC DNA]</scope>
    <source>
        <strain evidence="12">28A</strain>
    </source>
</reference>
<keyword evidence="4" id="KW-0138">CF(0)</keyword>
<dbReference type="Pfam" id="PF04718">
    <property type="entry name" value="ATP-synt_G"/>
    <property type="match status" value="1"/>
</dbReference>
<protein>
    <recommendedName>
        <fullName evidence="13">Mitochondrial F1F0-ATP synthase g subunit</fullName>
    </recommendedName>
</protein>
<feature type="compositionally biased region" description="Polar residues" evidence="10">
    <location>
        <begin position="26"/>
        <end position="35"/>
    </location>
</feature>
<evidence type="ECO:0008006" key="13">
    <source>
        <dbReference type="Google" id="ProtNLM"/>
    </source>
</evidence>
<evidence type="ECO:0000256" key="4">
    <source>
        <dbReference type="ARBA" id="ARBA00022547"/>
    </source>
</evidence>
<dbReference type="AlphaFoldDB" id="R0KUC9"/>
<keyword evidence="9" id="KW-0066">ATP synthesis</keyword>
<reference evidence="11 12" key="2">
    <citation type="journal article" date="2013" name="PLoS Genet.">
        <title>Comparative genome structure, secondary metabolite, and effector coding capacity across Cochliobolus pathogens.</title>
        <authorList>
            <person name="Condon B.J."/>
            <person name="Leng Y."/>
            <person name="Wu D."/>
            <person name="Bushley K.E."/>
            <person name="Ohm R.A."/>
            <person name="Otillar R."/>
            <person name="Martin J."/>
            <person name="Schackwitz W."/>
            <person name="Grimwood J."/>
            <person name="MohdZainudin N."/>
            <person name="Xue C."/>
            <person name="Wang R."/>
            <person name="Manning V.A."/>
            <person name="Dhillon B."/>
            <person name="Tu Z.J."/>
            <person name="Steffenson B.J."/>
            <person name="Salamov A."/>
            <person name="Sun H."/>
            <person name="Lowry S."/>
            <person name="LaButti K."/>
            <person name="Han J."/>
            <person name="Copeland A."/>
            <person name="Lindquist E."/>
            <person name="Barry K."/>
            <person name="Schmutz J."/>
            <person name="Baker S.E."/>
            <person name="Ciuffetti L.M."/>
            <person name="Grigoriev I.V."/>
            <person name="Zhong S."/>
            <person name="Turgeon B.G."/>
        </authorList>
    </citation>
    <scope>NUCLEOTIDE SEQUENCE [LARGE SCALE GENOMIC DNA]</scope>
    <source>
        <strain evidence="12">28A</strain>
    </source>
</reference>
<dbReference type="HOGENOM" id="CLU_083674_0_0_1"/>
<keyword evidence="8" id="KW-0472">Membrane</keyword>
<accession>R0KUC9</accession>
<dbReference type="Proteomes" id="UP000016935">
    <property type="component" value="Unassembled WGS sequence"/>
</dbReference>
<dbReference type="PANTHER" id="PTHR12386">
    <property type="entry name" value="ATP SYNTHASE SUBUNIT"/>
    <property type="match status" value="1"/>
</dbReference>
<dbReference type="OrthoDB" id="437at2759"/>
<dbReference type="GO" id="GO:0015986">
    <property type="term" value="P:proton motive force-driven ATP synthesis"/>
    <property type="evidence" value="ECO:0007669"/>
    <property type="project" value="InterPro"/>
</dbReference>
<comment type="subcellular location">
    <subcellularLocation>
        <location evidence="1">Mitochondrion membrane</location>
    </subcellularLocation>
</comment>
<evidence type="ECO:0000256" key="7">
    <source>
        <dbReference type="ARBA" id="ARBA00023128"/>
    </source>
</evidence>
<evidence type="ECO:0000256" key="3">
    <source>
        <dbReference type="ARBA" id="ARBA00022448"/>
    </source>
</evidence>
<dbReference type="GO" id="GO:0031966">
    <property type="term" value="C:mitochondrial membrane"/>
    <property type="evidence" value="ECO:0007669"/>
    <property type="project" value="UniProtKB-SubCell"/>
</dbReference>
<evidence type="ECO:0000256" key="2">
    <source>
        <dbReference type="ARBA" id="ARBA00005699"/>
    </source>
</evidence>
<dbReference type="Gene3D" id="1.20.120.20">
    <property type="entry name" value="Apolipoprotein"/>
    <property type="match status" value="1"/>
</dbReference>
<organism evidence="11 12">
    <name type="scientific">Exserohilum turcicum (strain 28A)</name>
    <name type="common">Northern leaf blight fungus</name>
    <name type="synonym">Setosphaeria turcica</name>
    <dbReference type="NCBI Taxonomy" id="671987"/>
    <lineage>
        <taxon>Eukaryota</taxon>
        <taxon>Fungi</taxon>
        <taxon>Dikarya</taxon>
        <taxon>Ascomycota</taxon>
        <taxon>Pezizomycotina</taxon>
        <taxon>Dothideomycetes</taxon>
        <taxon>Pleosporomycetidae</taxon>
        <taxon>Pleosporales</taxon>
        <taxon>Pleosporineae</taxon>
        <taxon>Pleosporaceae</taxon>
        <taxon>Exserohilum</taxon>
    </lineage>
</organism>
<evidence type="ECO:0000256" key="5">
    <source>
        <dbReference type="ARBA" id="ARBA00022781"/>
    </source>
</evidence>
<dbReference type="GO" id="GO:0045259">
    <property type="term" value="C:proton-transporting ATP synthase complex"/>
    <property type="evidence" value="ECO:0007669"/>
    <property type="project" value="UniProtKB-KW"/>
</dbReference>
<evidence type="ECO:0000256" key="9">
    <source>
        <dbReference type="ARBA" id="ARBA00023310"/>
    </source>
</evidence>